<gene>
    <name evidence="2" type="ORF">OPKNFCMD_3674</name>
</gene>
<feature type="compositionally biased region" description="Low complexity" evidence="1">
    <location>
        <begin position="33"/>
        <end position="45"/>
    </location>
</feature>
<comment type="caution">
    <text evidence="2">The sequence shown here is derived from an EMBL/GenBank/DDBJ whole genome shotgun (WGS) entry which is preliminary data.</text>
</comment>
<reference evidence="2" key="1">
    <citation type="journal article" date="2021" name="Front. Microbiol.">
        <title>Comprehensive Comparative Genomics and Phenotyping of Methylobacterium Species.</title>
        <authorList>
            <person name="Alessa O."/>
            <person name="Ogura Y."/>
            <person name="Fujitani Y."/>
            <person name="Takami H."/>
            <person name="Hayashi T."/>
            <person name="Sahin N."/>
            <person name="Tani A."/>
        </authorList>
    </citation>
    <scope>NUCLEOTIDE SEQUENCE</scope>
    <source>
        <strain evidence="2">KCTC 52305</strain>
    </source>
</reference>
<evidence type="ECO:0000313" key="2">
    <source>
        <dbReference type="EMBL" id="GJD50925.1"/>
    </source>
</evidence>
<name>A0ABQ4QZS7_9HYPH</name>
<dbReference type="RefSeq" id="WP_238313606.1">
    <property type="nucleotide sequence ID" value="NZ_BPQH01000011.1"/>
</dbReference>
<dbReference type="EMBL" id="BPQH01000011">
    <property type="protein sequence ID" value="GJD50925.1"/>
    <property type="molecule type" value="Genomic_DNA"/>
</dbReference>
<organism evidence="2 3">
    <name type="scientific">Methylobacterium crusticola</name>
    <dbReference type="NCBI Taxonomy" id="1697972"/>
    <lineage>
        <taxon>Bacteria</taxon>
        <taxon>Pseudomonadati</taxon>
        <taxon>Pseudomonadota</taxon>
        <taxon>Alphaproteobacteria</taxon>
        <taxon>Hyphomicrobiales</taxon>
        <taxon>Methylobacteriaceae</taxon>
        <taxon>Methylobacterium</taxon>
    </lineage>
</organism>
<evidence type="ECO:0000256" key="1">
    <source>
        <dbReference type="SAM" id="MobiDB-lite"/>
    </source>
</evidence>
<evidence type="ECO:0000313" key="3">
    <source>
        <dbReference type="Proteomes" id="UP001055167"/>
    </source>
</evidence>
<feature type="region of interest" description="Disordered" evidence="1">
    <location>
        <begin position="1"/>
        <end position="45"/>
    </location>
</feature>
<sequence>MPHETDARRDPAPASAAPARPPLRAAARRDGGARAAAALRPARER</sequence>
<dbReference type="Proteomes" id="UP001055167">
    <property type="component" value="Unassembled WGS sequence"/>
</dbReference>
<feature type="compositionally biased region" description="Low complexity" evidence="1">
    <location>
        <begin position="12"/>
        <end position="25"/>
    </location>
</feature>
<protein>
    <submittedName>
        <fullName evidence="2">Uncharacterized protein</fullName>
    </submittedName>
</protein>
<keyword evidence="3" id="KW-1185">Reference proteome</keyword>
<accession>A0ABQ4QZS7</accession>
<proteinExistence type="predicted"/>
<reference evidence="2" key="2">
    <citation type="submission" date="2021-08" db="EMBL/GenBank/DDBJ databases">
        <authorList>
            <person name="Tani A."/>
            <person name="Ola A."/>
            <person name="Ogura Y."/>
            <person name="Katsura K."/>
            <person name="Hayashi T."/>
        </authorList>
    </citation>
    <scope>NUCLEOTIDE SEQUENCE</scope>
    <source>
        <strain evidence="2">KCTC 52305</strain>
    </source>
</reference>
<feature type="compositionally biased region" description="Basic and acidic residues" evidence="1">
    <location>
        <begin position="1"/>
        <end position="11"/>
    </location>
</feature>